<dbReference type="PANTHER" id="PTHR47199:SF2">
    <property type="entry name" value="PHOTOSYSTEM II STABILITY_ASSEMBLY FACTOR HCF136, CHLOROPLASTIC"/>
    <property type="match status" value="1"/>
</dbReference>
<evidence type="ECO:0000259" key="4">
    <source>
        <dbReference type="Pfam" id="PF14870"/>
    </source>
</evidence>
<evidence type="ECO:0000256" key="2">
    <source>
        <dbReference type="ARBA" id="ARBA00023276"/>
    </source>
</evidence>
<dbReference type="AlphaFoldDB" id="A0A7W9TLN7"/>
<proteinExistence type="predicted"/>
<dbReference type="InterPro" id="IPR028203">
    <property type="entry name" value="PSII_CF48-like_dom"/>
</dbReference>
<gene>
    <name evidence="5" type="ORF">HNR28_001025</name>
</gene>
<dbReference type="PANTHER" id="PTHR47199">
    <property type="entry name" value="PHOTOSYSTEM II STABILITY/ASSEMBLY FACTOR HCF136, CHLOROPLASTIC"/>
    <property type="match status" value="1"/>
</dbReference>
<evidence type="ECO:0000256" key="1">
    <source>
        <dbReference type="ARBA" id="ARBA00022531"/>
    </source>
</evidence>
<organism evidence="5 6">
    <name type="scientific">Castellaniella defragrans</name>
    <name type="common">Alcaligenes defragrans</name>
    <dbReference type="NCBI Taxonomy" id="75697"/>
    <lineage>
        <taxon>Bacteria</taxon>
        <taxon>Pseudomonadati</taxon>
        <taxon>Pseudomonadota</taxon>
        <taxon>Betaproteobacteria</taxon>
        <taxon>Burkholderiales</taxon>
        <taxon>Alcaligenaceae</taxon>
        <taxon>Castellaniella</taxon>
    </lineage>
</organism>
<dbReference type="Gene3D" id="2.130.10.10">
    <property type="entry name" value="YVTN repeat-like/Quinoprotein amine dehydrogenase"/>
    <property type="match status" value="2"/>
</dbReference>
<evidence type="ECO:0000256" key="3">
    <source>
        <dbReference type="SAM" id="MobiDB-lite"/>
    </source>
</evidence>
<evidence type="ECO:0000313" key="6">
    <source>
        <dbReference type="Proteomes" id="UP000541136"/>
    </source>
</evidence>
<name>A0A7W9TLN7_CASDE</name>
<sequence length="404" mass="41747">MGIAMLGAAPRLGFCALLGLCWAVPAWPAGAVAAPESRPALVAQHPEKAWLQAVVRAGSRLVAVGERGLILYSDDAGVHWTQARVPVSVTLTAVSFVDERQGWAVGHYGTVLHSDDGGQTWRRQLDGVAAARIELAAAEREAAGNPAGGLAAEHPADGSPAAGPLAAERRAGAAAAEKRLAAARRLVQDGPDKPFFDLHFFDAANGIIVGAYNLAFRTHDGGRTWESLMGGIANPGANHLYAIRGTRDRLYVVGEQGLVFRSDDGGRSFGRLATPYQGSYFSAAVLPSGDLVVAGLRGNAWRLSGPGDHWTQIELPAPVSVTALAVDGRRLYFANQAGQVYASDADAAAPRALQLPPMPMLTGLLPLADGTLVATGLQGVARLAPAAAVPAAPAASAAHAGRAD</sequence>
<evidence type="ECO:0000313" key="5">
    <source>
        <dbReference type="EMBL" id="MBB6082990.1"/>
    </source>
</evidence>
<feature type="domain" description="Photosynthesis system II assembly factor Ycf48/Hcf136-like" evidence="4">
    <location>
        <begin position="78"/>
        <end position="127"/>
    </location>
</feature>
<feature type="domain" description="Photosynthesis system II assembly factor Ycf48/Hcf136-like" evidence="4">
    <location>
        <begin position="192"/>
        <end position="272"/>
    </location>
</feature>
<dbReference type="GO" id="GO:0009523">
    <property type="term" value="C:photosystem II"/>
    <property type="evidence" value="ECO:0007669"/>
    <property type="project" value="UniProtKB-KW"/>
</dbReference>
<dbReference type="SUPFAM" id="SSF110296">
    <property type="entry name" value="Oligoxyloglucan reducing end-specific cellobiohydrolase"/>
    <property type="match status" value="1"/>
</dbReference>
<dbReference type="InterPro" id="IPR015943">
    <property type="entry name" value="WD40/YVTN_repeat-like_dom_sf"/>
</dbReference>
<feature type="region of interest" description="Disordered" evidence="3">
    <location>
        <begin position="144"/>
        <end position="168"/>
    </location>
</feature>
<keyword evidence="1" id="KW-0602">Photosynthesis</keyword>
<dbReference type="EMBL" id="JACHIB010000005">
    <property type="protein sequence ID" value="MBB6082990.1"/>
    <property type="molecule type" value="Genomic_DNA"/>
</dbReference>
<protein>
    <submittedName>
        <fullName evidence="5">Photosystem II stability/assembly factor-like uncharacterized protein</fullName>
    </submittedName>
</protein>
<reference evidence="5 6" key="1">
    <citation type="submission" date="2020-08" db="EMBL/GenBank/DDBJ databases">
        <title>Genomic Encyclopedia of Type Strains, Phase IV (KMG-IV): sequencing the most valuable type-strain genomes for metagenomic binning, comparative biology and taxonomic classification.</title>
        <authorList>
            <person name="Goeker M."/>
        </authorList>
    </citation>
    <scope>NUCLEOTIDE SEQUENCE [LARGE SCALE GENOMIC DNA]</scope>
    <source>
        <strain evidence="5 6">DSM 12141</strain>
    </source>
</reference>
<keyword evidence="2" id="KW-0604">Photosystem II</keyword>
<accession>A0A7W9TLN7</accession>
<dbReference type="RefSeq" id="WP_211369273.1">
    <property type="nucleotide sequence ID" value="NZ_JACHIB010000005.1"/>
</dbReference>
<dbReference type="Pfam" id="PF14870">
    <property type="entry name" value="PSII_BNR"/>
    <property type="match status" value="2"/>
</dbReference>
<dbReference type="GO" id="GO:0015979">
    <property type="term" value="P:photosynthesis"/>
    <property type="evidence" value="ECO:0007669"/>
    <property type="project" value="UniProtKB-KW"/>
</dbReference>
<comment type="caution">
    <text evidence="5">The sequence shown here is derived from an EMBL/GenBank/DDBJ whole genome shotgun (WGS) entry which is preliminary data.</text>
</comment>
<dbReference type="Proteomes" id="UP000541136">
    <property type="component" value="Unassembled WGS sequence"/>
</dbReference>